<dbReference type="AlphaFoldDB" id="A0A1H5YRN9"/>
<keyword evidence="1" id="KW-0812">Transmembrane</keyword>
<dbReference type="Pfam" id="PF12732">
    <property type="entry name" value="YtxH"/>
    <property type="match status" value="1"/>
</dbReference>
<evidence type="ECO:0000313" key="2">
    <source>
        <dbReference type="EMBL" id="SEG25976.1"/>
    </source>
</evidence>
<evidence type="ECO:0000256" key="1">
    <source>
        <dbReference type="SAM" id="Phobius"/>
    </source>
</evidence>
<reference evidence="3" key="1">
    <citation type="submission" date="2016-10" db="EMBL/GenBank/DDBJ databases">
        <authorList>
            <person name="Varghese N."/>
            <person name="Submissions S."/>
        </authorList>
    </citation>
    <scope>NUCLEOTIDE SEQUENCE [LARGE SCALE GENOMIC DNA]</scope>
    <source>
        <strain evidence="3">CGMCC 1.9230</strain>
    </source>
</reference>
<protein>
    <submittedName>
        <fullName evidence="2">Gas vesicle protein</fullName>
    </submittedName>
</protein>
<name>A0A1H5YRN9_9FLAO</name>
<dbReference type="OrthoDB" id="676025at2"/>
<keyword evidence="1" id="KW-0472">Membrane</keyword>
<dbReference type="EMBL" id="FNVP01000008">
    <property type="protein sequence ID" value="SEG25976.1"/>
    <property type="molecule type" value="Genomic_DNA"/>
</dbReference>
<feature type="transmembrane region" description="Helical" evidence="1">
    <location>
        <begin position="6"/>
        <end position="25"/>
    </location>
</feature>
<accession>A0A1H5YRN9</accession>
<organism evidence="2 3">
    <name type="scientific">Flavobacterium urumqiense</name>
    <dbReference type="NCBI Taxonomy" id="935224"/>
    <lineage>
        <taxon>Bacteria</taxon>
        <taxon>Pseudomonadati</taxon>
        <taxon>Bacteroidota</taxon>
        <taxon>Flavobacteriia</taxon>
        <taxon>Flavobacteriales</taxon>
        <taxon>Flavobacteriaceae</taxon>
        <taxon>Flavobacterium</taxon>
    </lineage>
</organism>
<evidence type="ECO:0000313" key="3">
    <source>
        <dbReference type="Proteomes" id="UP000236737"/>
    </source>
</evidence>
<gene>
    <name evidence="2" type="ORF">SAMN04488130_108106</name>
</gene>
<proteinExistence type="predicted"/>
<dbReference type="InterPro" id="IPR024623">
    <property type="entry name" value="YtxH"/>
</dbReference>
<keyword evidence="3" id="KW-1185">Reference proteome</keyword>
<dbReference type="Proteomes" id="UP000236737">
    <property type="component" value="Unassembled WGS sequence"/>
</dbReference>
<sequence length="114" mass="12618">MKTDKVILGILGGVAAGALLGILFAPEKGDKTRRRLMDKSNDYSDELKDKLDTLLGTITNKYEKIWKEGENLLSQGKSKFDDAKDAGKTMFDDAKAEGQTKFGDFKNEIKNSNI</sequence>
<keyword evidence="1" id="KW-1133">Transmembrane helix</keyword>
<dbReference type="RefSeq" id="WP_104000185.1">
    <property type="nucleotide sequence ID" value="NZ_FNVP01000008.1"/>
</dbReference>